<comment type="similarity">
    <text evidence="2">Belongs to the DEAD box helicase family. DDX5/DBP2 subfamily.</text>
</comment>
<dbReference type="PROSITE" id="PS51194">
    <property type="entry name" value="HELICASE_CTER"/>
    <property type="match status" value="1"/>
</dbReference>
<keyword evidence="10" id="KW-0539">Nucleus</keyword>
<evidence type="ECO:0000256" key="14">
    <source>
        <dbReference type="RuleBase" id="RU000492"/>
    </source>
</evidence>
<comment type="catalytic activity">
    <reaction evidence="12">
        <text>ATP + H2O = ADP + phosphate + H(+)</text>
        <dbReference type="Rhea" id="RHEA:13065"/>
        <dbReference type="ChEBI" id="CHEBI:15377"/>
        <dbReference type="ChEBI" id="CHEBI:15378"/>
        <dbReference type="ChEBI" id="CHEBI:30616"/>
        <dbReference type="ChEBI" id="CHEBI:43474"/>
        <dbReference type="ChEBI" id="CHEBI:456216"/>
        <dbReference type="EC" id="3.6.4.13"/>
    </reaction>
</comment>
<sequence>MTTSEATSKKRKVRSTDGTRKKTKVEHEDMTTKSERKAEKNALKAKFKITSDAANGVSKEEKKATKAAKKAERDAKKAAKKNFEEELNNGGPRMKEIYEERAQLKAARKASEAAQEAKEMSDPQERKTSTTVVSSTRISSSYIQQSSLASVSNLEIDEFFKKHIIQVAAKSELTPILSFEHLSVAPLLSAGLSNYKKPTPIQSASWPYLLSGTDLVGIAETGSGKTMAFGLPAINHILLNELEGVSVLVLSPTRELAMQTHEALTQLGEKVGVRSVCLYGGVAKDAQRRNLLKANIIVGTPGRINDLIEEGAADMSKISFLILDEADRMLDTGFEVEIKRIIRNCPSREKRQTVMTSATWPESIRRLADEFMVDPVKITIGSDDLAASQNVTQIVEVIEDPRDKEHRLYQLLKEHQSGTRKDDRIIVFALYKKEASRVEMNLQRKGFNAKAIHGDLSQAQRTQTLEDFKSGKTPLLIATDVAARGLDIPKVEIVINLTFPLTIEDYVHRIGRTGRAGAKGRAITLFTSQDKGHSGNLVNVLKRAGQHVPLFYVGYDLPIQVPEELTKFGTHVKKKEHSAYGAHFKDIDDTVKATKIKF</sequence>
<gene>
    <name evidence="19" type="ORF">NEOLI_000375</name>
</gene>
<dbReference type="EC" id="3.6.4.13" evidence="3"/>
<dbReference type="PROSITE" id="PS00039">
    <property type="entry name" value="DEAD_ATP_HELICASE"/>
    <property type="match status" value="1"/>
</dbReference>
<evidence type="ECO:0000313" key="20">
    <source>
        <dbReference type="Proteomes" id="UP000186594"/>
    </source>
</evidence>
<proteinExistence type="inferred from homology"/>
<feature type="domain" description="DEAD-box RNA helicase Q" evidence="18">
    <location>
        <begin position="177"/>
        <end position="203"/>
    </location>
</feature>
<feature type="domain" description="Helicase C-terminal" evidence="17">
    <location>
        <begin position="407"/>
        <end position="556"/>
    </location>
</feature>
<evidence type="ECO:0000256" key="6">
    <source>
        <dbReference type="ARBA" id="ARBA00022741"/>
    </source>
</evidence>
<accession>A0A1U7LNN0</accession>
<dbReference type="Gene3D" id="3.40.50.300">
    <property type="entry name" value="P-loop containing nucleotide triphosphate hydrolases"/>
    <property type="match status" value="2"/>
</dbReference>
<dbReference type="PROSITE" id="PS51195">
    <property type="entry name" value="Q_MOTIF"/>
    <property type="match status" value="1"/>
</dbReference>
<evidence type="ECO:0000259" key="18">
    <source>
        <dbReference type="PROSITE" id="PS51195"/>
    </source>
</evidence>
<dbReference type="InterPro" id="IPR014001">
    <property type="entry name" value="Helicase_ATP-bd"/>
</dbReference>
<evidence type="ECO:0000256" key="8">
    <source>
        <dbReference type="ARBA" id="ARBA00022806"/>
    </source>
</evidence>
<evidence type="ECO:0000256" key="15">
    <source>
        <dbReference type="SAM" id="MobiDB-lite"/>
    </source>
</evidence>
<dbReference type="CDD" id="cd00268">
    <property type="entry name" value="DEADc"/>
    <property type="match status" value="1"/>
</dbReference>
<dbReference type="EMBL" id="LXFE01000976">
    <property type="protein sequence ID" value="OLL24131.1"/>
    <property type="molecule type" value="Genomic_DNA"/>
</dbReference>
<dbReference type="AlphaFoldDB" id="A0A1U7LNN0"/>
<evidence type="ECO:0000256" key="4">
    <source>
        <dbReference type="ARBA" id="ARBA00022517"/>
    </source>
</evidence>
<evidence type="ECO:0000313" key="19">
    <source>
        <dbReference type="EMBL" id="OLL24131.1"/>
    </source>
</evidence>
<keyword evidence="4" id="KW-0690">Ribosome biogenesis</keyword>
<dbReference type="SUPFAM" id="SSF52540">
    <property type="entry name" value="P-loop containing nucleoside triphosphate hydrolases"/>
    <property type="match status" value="1"/>
</dbReference>
<organism evidence="19 20">
    <name type="scientific">Neolecta irregularis (strain DAH-3)</name>
    <dbReference type="NCBI Taxonomy" id="1198029"/>
    <lineage>
        <taxon>Eukaryota</taxon>
        <taxon>Fungi</taxon>
        <taxon>Dikarya</taxon>
        <taxon>Ascomycota</taxon>
        <taxon>Taphrinomycotina</taxon>
        <taxon>Neolectales</taxon>
        <taxon>Neolectaceae</taxon>
        <taxon>Neolecta</taxon>
    </lineage>
</organism>
<dbReference type="InterPro" id="IPR027417">
    <property type="entry name" value="P-loop_NTPase"/>
</dbReference>
<name>A0A1U7LNN0_NEOID</name>
<evidence type="ECO:0000256" key="1">
    <source>
        <dbReference type="ARBA" id="ARBA00004604"/>
    </source>
</evidence>
<dbReference type="InterPro" id="IPR001650">
    <property type="entry name" value="Helicase_C-like"/>
</dbReference>
<evidence type="ECO:0000256" key="5">
    <source>
        <dbReference type="ARBA" id="ARBA00022552"/>
    </source>
</evidence>
<evidence type="ECO:0000256" key="9">
    <source>
        <dbReference type="ARBA" id="ARBA00022840"/>
    </source>
</evidence>
<dbReference type="GO" id="GO:0003724">
    <property type="term" value="F:RNA helicase activity"/>
    <property type="evidence" value="ECO:0007669"/>
    <property type="project" value="UniProtKB-EC"/>
</dbReference>
<dbReference type="CDD" id="cd18787">
    <property type="entry name" value="SF2_C_DEAD"/>
    <property type="match status" value="1"/>
</dbReference>
<dbReference type="PANTHER" id="PTHR47958">
    <property type="entry name" value="ATP-DEPENDENT RNA HELICASE DBP3"/>
    <property type="match status" value="1"/>
</dbReference>
<feature type="short sequence motif" description="Q motif" evidence="13">
    <location>
        <begin position="177"/>
        <end position="203"/>
    </location>
</feature>
<dbReference type="GO" id="GO:0030687">
    <property type="term" value="C:preribosome, large subunit precursor"/>
    <property type="evidence" value="ECO:0007669"/>
    <property type="project" value="EnsemblFungi"/>
</dbReference>
<evidence type="ECO:0000256" key="11">
    <source>
        <dbReference type="ARBA" id="ARBA00037449"/>
    </source>
</evidence>
<evidence type="ECO:0000259" key="17">
    <source>
        <dbReference type="PROSITE" id="PS51194"/>
    </source>
</evidence>
<protein>
    <recommendedName>
        <fullName evidence="3">RNA helicase</fullName>
        <ecNumber evidence="3">3.6.4.13</ecNumber>
    </recommendedName>
</protein>
<dbReference type="InterPro" id="IPR011545">
    <property type="entry name" value="DEAD/DEAH_box_helicase_dom"/>
</dbReference>
<reference evidence="19 20" key="1">
    <citation type="submission" date="2016-04" db="EMBL/GenBank/DDBJ databases">
        <title>Evolutionary innovation and constraint leading to complex multicellularity in the Ascomycota.</title>
        <authorList>
            <person name="Cisse O."/>
            <person name="Nguyen A."/>
            <person name="Hewitt D.A."/>
            <person name="Jedd G."/>
            <person name="Stajich J.E."/>
        </authorList>
    </citation>
    <scope>NUCLEOTIDE SEQUENCE [LARGE SCALE GENOMIC DNA]</scope>
    <source>
        <strain evidence="19 20">DAH-3</strain>
    </source>
</reference>
<evidence type="ECO:0000256" key="13">
    <source>
        <dbReference type="PROSITE-ProRule" id="PRU00552"/>
    </source>
</evidence>
<feature type="compositionally biased region" description="Basic and acidic residues" evidence="15">
    <location>
        <begin position="58"/>
        <end position="84"/>
    </location>
</feature>
<comment type="function">
    <text evidence="11">ATP-dependent RNA helicase required for 60S ribosomal subunit synthesis. Involved in efficient pre-rRNA processing, predominantly at site A3, which is necessary for the normal formation of 25S and 5.8S rRNAs.</text>
</comment>
<keyword evidence="20" id="KW-1185">Reference proteome</keyword>
<dbReference type="InterPro" id="IPR014014">
    <property type="entry name" value="RNA_helicase_DEAD_Q_motif"/>
</dbReference>
<dbReference type="Proteomes" id="UP000186594">
    <property type="component" value="Unassembled WGS sequence"/>
</dbReference>
<dbReference type="GO" id="GO:0005730">
    <property type="term" value="C:nucleolus"/>
    <property type="evidence" value="ECO:0007669"/>
    <property type="project" value="EnsemblFungi"/>
</dbReference>
<dbReference type="GO" id="GO:0003676">
    <property type="term" value="F:nucleic acid binding"/>
    <property type="evidence" value="ECO:0007669"/>
    <property type="project" value="InterPro"/>
</dbReference>
<feature type="domain" description="Helicase ATP-binding" evidence="16">
    <location>
        <begin position="206"/>
        <end position="378"/>
    </location>
</feature>
<dbReference type="STRING" id="1198029.A0A1U7LNN0"/>
<feature type="compositionally biased region" description="Basic and acidic residues" evidence="15">
    <location>
        <begin position="110"/>
        <end position="128"/>
    </location>
</feature>
<evidence type="ECO:0000256" key="7">
    <source>
        <dbReference type="ARBA" id="ARBA00022801"/>
    </source>
</evidence>
<dbReference type="SMART" id="SM00490">
    <property type="entry name" value="HELICc"/>
    <property type="match status" value="1"/>
</dbReference>
<comment type="caution">
    <text evidence="19">The sequence shown here is derived from an EMBL/GenBank/DDBJ whole genome shotgun (WGS) entry which is preliminary data.</text>
</comment>
<dbReference type="OrthoDB" id="196131at2759"/>
<evidence type="ECO:0000259" key="16">
    <source>
        <dbReference type="PROSITE" id="PS51192"/>
    </source>
</evidence>
<dbReference type="GO" id="GO:0000464">
    <property type="term" value="P:endonucleolytic cleavage in ITS1 upstream of 5.8S rRNA from tricistronic rRNA transcript (SSU-rRNA, 5.8S rRNA, LSU-rRNA)"/>
    <property type="evidence" value="ECO:0007669"/>
    <property type="project" value="EnsemblFungi"/>
</dbReference>
<feature type="region of interest" description="Disordered" evidence="15">
    <location>
        <begin position="110"/>
        <end position="133"/>
    </location>
</feature>
<dbReference type="SMART" id="SM00487">
    <property type="entry name" value="DEXDc"/>
    <property type="match status" value="1"/>
</dbReference>
<dbReference type="PROSITE" id="PS51192">
    <property type="entry name" value="HELICASE_ATP_BIND_1"/>
    <property type="match status" value="1"/>
</dbReference>
<keyword evidence="9 14" id="KW-0067">ATP-binding</keyword>
<feature type="compositionally biased region" description="Basic and acidic residues" evidence="15">
    <location>
        <begin position="14"/>
        <end position="42"/>
    </location>
</feature>
<feature type="region of interest" description="Disordered" evidence="15">
    <location>
        <begin position="1"/>
        <end position="88"/>
    </location>
</feature>
<keyword evidence="7 14" id="KW-0378">Hydrolase</keyword>
<keyword evidence="8 14" id="KW-0347">Helicase</keyword>
<dbReference type="Pfam" id="PF00271">
    <property type="entry name" value="Helicase_C"/>
    <property type="match status" value="1"/>
</dbReference>
<dbReference type="GO" id="GO:0016787">
    <property type="term" value="F:hydrolase activity"/>
    <property type="evidence" value="ECO:0007669"/>
    <property type="project" value="UniProtKB-KW"/>
</dbReference>
<keyword evidence="6 14" id="KW-0547">Nucleotide-binding</keyword>
<dbReference type="FunFam" id="3.40.50.300:FF:000008">
    <property type="entry name" value="ATP-dependent RNA helicase RhlB"/>
    <property type="match status" value="1"/>
</dbReference>
<evidence type="ECO:0000256" key="3">
    <source>
        <dbReference type="ARBA" id="ARBA00012552"/>
    </source>
</evidence>
<dbReference type="Pfam" id="PF00270">
    <property type="entry name" value="DEAD"/>
    <property type="match status" value="1"/>
</dbReference>
<dbReference type="OMA" id="KKTHDMY"/>
<dbReference type="GO" id="GO:0005524">
    <property type="term" value="F:ATP binding"/>
    <property type="evidence" value="ECO:0007669"/>
    <property type="project" value="UniProtKB-KW"/>
</dbReference>
<dbReference type="InterPro" id="IPR044742">
    <property type="entry name" value="DEAD/DEAH_RhlB"/>
</dbReference>
<evidence type="ECO:0000256" key="10">
    <source>
        <dbReference type="ARBA" id="ARBA00023242"/>
    </source>
</evidence>
<keyword evidence="5" id="KW-0698">rRNA processing</keyword>
<evidence type="ECO:0000256" key="12">
    <source>
        <dbReference type="ARBA" id="ARBA00047984"/>
    </source>
</evidence>
<evidence type="ECO:0000256" key="2">
    <source>
        <dbReference type="ARBA" id="ARBA00009334"/>
    </source>
</evidence>
<dbReference type="InterPro" id="IPR000629">
    <property type="entry name" value="RNA-helicase_DEAD-box_CS"/>
</dbReference>
<comment type="subcellular location">
    <subcellularLocation>
        <location evidence="1">Nucleus</location>
        <location evidence="1">Nucleolus</location>
    </subcellularLocation>
</comment>